<evidence type="ECO:0000256" key="3">
    <source>
        <dbReference type="ARBA" id="ARBA00022801"/>
    </source>
</evidence>
<dbReference type="Proteomes" id="UP001230496">
    <property type="component" value="Chromosome"/>
</dbReference>
<keyword evidence="3 5" id="KW-0378">Hydrolase</keyword>
<dbReference type="InterPro" id="IPR036995">
    <property type="entry name" value="MPG_sf"/>
</dbReference>
<dbReference type="GO" id="GO:0003905">
    <property type="term" value="F:alkylbase DNA N-glycosylase activity"/>
    <property type="evidence" value="ECO:0007669"/>
    <property type="project" value="InterPro"/>
</dbReference>
<dbReference type="Pfam" id="PF02245">
    <property type="entry name" value="Pur_DNA_glyco"/>
    <property type="match status" value="1"/>
</dbReference>
<reference evidence="6 7" key="1">
    <citation type="submission" date="2023-08" db="EMBL/GenBank/DDBJ databases">
        <title>Comparative genomics and taxonomic characterization of three novel marine species of genus Marivirga.</title>
        <authorList>
            <person name="Muhammad N."/>
            <person name="Kim S.-G."/>
        </authorList>
    </citation>
    <scope>NUCLEOTIDE SEQUENCE [LARGE SCALE GENOMIC DNA]</scope>
    <source>
        <strain evidence="6 7">BDSF4-3</strain>
    </source>
</reference>
<dbReference type="KEGG" id="msaa:QYS49_36325"/>
<dbReference type="NCBIfam" id="TIGR00567">
    <property type="entry name" value="3mg"/>
    <property type="match status" value="1"/>
</dbReference>
<name>A0AA51N972_9BACT</name>
<evidence type="ECO:0000313" key="7">
    <source>
        <dbReference type="Proteomes" id="UP001230496"/>
    </source>
</evidence>
<keyword evidence="2 5" id="KW-0227">DNA damage</keyword>
<evidence type="ECO:0000256" key="1">
    <source>
        <dbReference type="ARBA" id="ARBA00009232"/>
    </source>
</evidence>
<proteinExistence type="inferred from homology"/>
<dbReference type="PANTHER" id="PTHR10429:SF0">
    <property type="entry name" value="DNA-3-METHYLADENINE GLYCOSYLASE"/>
    <property type="match status" value="1"/>
</dbReference>
<evidence type="ECO:0000313" key="6">
    <source>
        <dbReference type="EMBL" id="WMN10868.1"/>
    </source>
</evidence>
<evidence type="ECO:0000256" key="5">
    <source>
        <dbReference type="HAMAP-Rule" id="MF_00527"/>
    </source>
</evidence>
<gene>
    <name evidence="6" type="ORF">QYS49_36325</name>
</gene>
<dbReference type="AlphaFoldDB" id="A0AA51N972"/>
<organism evidence="6 7">
    <name type="scientific">Marivirga salinarum</name>
    <dbReference type="NCBI Taxonomy" id="3059078"/>
    <lineage>
        <taxon>Bacteria</taxon>
        <taxon>Pseudomonadati</taxon>
        <taxon>Bacteroidota</taxon>
        <taxon>Cytophagia</taxon>
        <taxon>Cytophagales</taxon>
        <taxon>Marivirgaceae</taxon>
        <taxon>Marivirga</taxon>
    </lineage>
</organism>
<dbReference type="RefSeq" id="WP_308347361.1">
    <property type="nucleotide sequence ID" value="NZ_CP129971.1"/>
</dbReference>
<sequence length="203" mass="22845">MKVAKKRLDRSIFHNPDVVELAQLLLGKVICTNIDGFYCEAMITETEAYSGENDKACHAHMGKFTKRTATMYEEGGHAYVYLCYGIHHLFNIVSNVKGKADAILIRSVEPLSGTKIMLERRNVKKSTPKVYAGPAKLSQALGIDKSLNGVDLVNNEHIYLIDKGFVVEDFVKSCRIGIDYAEEDALLPWRFYISGNKYVSKYI</sequence>
<evidence type="ECO:0000256" key="4">
    <source>
        <dbReference type="ARBA" id="ARBA00023204"/>
    </source>
</evidence>
<dbReference type="GO" id="GO:0006284">
    <property type="term" value="P:base-excision repair"/>
    <property type="evidence" value="ECO:0007669"/>
    <property type="project" value="InterPro"/>
</dbReference>
<accession>A0AA51N972</accession>
<dbReference type="Gene3D" id="3.10.300.10">
    <property type="entry name" value="Methylpurine-DNA glycosylase (MPG)"/>
    <property type="match status" value="1"/>
</dbReference>
<dbReference type="InterPro" id="IPR003180">
    <property type="entry name" value="MPG"/>
</dbReference>
<keyword evidence="7" id="KW-1185">Reference proteome</keyword>
<comment type="similarity">
    <text evidence="1 5">Belongs to the DNA glycosylase MPG family.</text>
</comment>
<keyword evidence="4 5" id="KW-0234">DNA repair</keyword>
<dbReference type="SUPFAM" id="SSF50486">
    <property type="entry name" value="FMT C-terminal domain-like"/>
    <property type="match status" value="1"/>
</dbReference>
<dbReference type="PANTHER" id="PTHR10429">
    <property type="entry name" value="DNA-3-METHYLADENINE GLYCOSYLASE"/>
    <property type="match status" value="1"/>
</dbReference>
<protein>
    <recommendedName>
        <fullName evidence="5">Putative 3-methyladenine DNA glycosylase</fullName>
        <ecNumber evidence="5">3.2.2.-</ecNumber>
    </recommendedName>
</protein>
<dbReference type="HAMAP" id="MF_00527">
    <property type="entry name" value="3MGH"/>
    <property type="match status" value="1"/>
</dbReference>
<dbReference type="GO" id="GO:0003677">
    <property type="term" value="F:DNA binding"/>
    <property type="evidence" value="ECO:0007669"/>
    <property type="project" value="InterPro"/>
</dbReference>
<dbReference type="EC" id="3.2.2.-" evidence="5"/>
<dbReference type="EMBL" id="CP129971">
    <property type="protein sequence ID" value="WMN10868.1"/>
    <property type="molecule type" value="Genomic_DNA"/>
</dbReference>
<evidence type="ECO:0000256" key="2">
    <source>
        <dbReference type="ARBA" id="ARBA00022763"/>
    </source>
</evidence>
<dbReference type="InterPro" id="IPR011034">
    <property type="entry name" value="Formyl_transferase-like_C_sf"/>
</dbReference>
<dbReference type="CDD" id="cd00540">
    <property type="entry name" value="AAG"/>
    <property type="match status" value="1"/>
</dbReference>
<dbReference type="FunFam" id="3.10.300.10:FF:000001">
    <property type="entry name" value="Putative 3-methyladenine DNA glycosylase"/>
    <property type="match status" value="1"/>
</dbReference>